<organism evidence="2 3">
    <name type="scientific">Glutamicibacter bergerei</name>
    <dbReference type="NCBI Taxonomy" id="256702"/>
    <lineage>
        <taxon>Bacteria</taxon>
        <taxon>Bacillati</taxon>
        <taxon>Actinomycetota</taxon>
        <taxon>Actinomycetes</taxon>
        <taxon>Micrococcales</taxon>
        <taxon>Micrococcaceae</taxon>
        <taxon>Glutamicibacter</taxon>
    </lineage>
</organism>
<feature type="transmembrane region" description="Helical" evidence="1">
    <location>
        <begin position="107"/>
        <end position="132"/>
    </location>
</feature>
<evidence type="ECO:0000256" key="1">
    <source>
        <dbReference type="SAM" id="Phobius"/>
    </source>
</evidence>
<keyword evidence="3" id="KW-1185">Reference proteome</keyword>
<evidence type="ECO:0000313" key="2">
    <source>
        <dbReference type="EMBL" id="MFC4715662.1"/>
    </source>
</evidence>
<keyword evidence="1" id="KW-1133">Transmembrane helix</keyword>
<reference evidence="3" key="1">
    <citation type="journal article" date="2019" name="Int. J. Syst. Evol. Microbiol.">
        <title>The Global Catalogue of Microorganisms (GCM) 10K type strain sequencing project: providing services to taxonomists for standard genome sequencing and annotation.</title>
        <authorList>
            <consortium name="The Broad Institute Genomics Platform"/>
            <consortium name="The Broad Institute Genome Sequencing Center for Infectious Disease"/>
            <person name="Wu L."/>
            <person name="Ma J."/>
        </authorList>
    </citation>
    <scope>NUCLEOTIDE SEQUENCE [LARGE SCALE GENOMIC DNA]</scope>
    <source>
        <strain evidence="3">CGMCC 1.12849</strain>
    </source>
</reference>
<dbReference type="Proteomes" id="UP001595884">
    <property type="component" value="Unassembled WGS sequence"/>
</dbReference>
<accession>A0ABV9MIG7</accession>
<dbReference type="RefSeq" id="WP_346060221.1">
    <property type="nucleotide sequence ID" value="NZ_BAAAVQ010000076.1"/>
</dbReference>
<keyword evidence="1" id="KW-0472">Membrane</keyword>
<dbReference type="EMBL" id="JBHSHE010000022">
    <property type="protein sequence ID" value="MFC4715662.1"/>
    <property type="molecule type" value="Genomic_DNA"/>
</dbReference>
<evidence type="ECO:0000313" key="3">
    <source>
        <dbReference type="Proteomes" id="UP001595884"/>
    </source>
</evidence>
<name>A0ABV9MIG7_9MICC</name>
<feature type="transmembrane region" description="Helical" evidence="1">
    <location>
        <begin position="12"/>
        <end position="34"/>
    </location>
</feature>
<gene>
    <name evidence="2" type="ORF">ACFO7V_05855</name>
</gene>
<protein>
    <recommendedName>
        <fullName evidence="4">DUF3592 domain-containing protein</fullName>
    </recommendedName>
</protein>
<sequence>MKVTPVNIVDTISVVGEILAWIGLGLGLLCLLLAQRQKKLKAGTEYLDAFVFTEGNQTSIRWMAPDGMHERQLTYTERRSMECGWQTVLVDSKTHSRLVRHDPQESLEIFSVLAKFLLGAGVLGFALSWLSIFD</sequence>
<keyword evidence="1" id="KW-0812">Transmembrane</keyword>
<proteinExistence type="predicted"/>
<evidence type="ECO:0008006" key="4">
    <source>
        <dbReference type="Google" id="ProtNLM"/>
    </source>
</evidence>
<comment type="caution">
    <text evidence="2">The sequence shown here is derived from an EMBL/GenBank/DDBJ whole genome shotgun (WGS) entry which is preliminary data.</text>
</comment>